<feature type="transmembrane region" description="Helical" evidence="6">
    <location>
        <begin position="159"/>
        <end position="181"/>
    </location>
</feature>
<dbReference type="AlphaFoldDB" id="R8BWV2"/>
<feature type="transmembrane region" description="Helical" evidence="6">
    <location>
        <begin position="57"/>
        <end position="76"/>
    </location>
</feature>
<keyword evidence="5 6" id="KW-0472">Membrane</keyword>
<organism evidence="8 9">
    <name type="scientific">Phaeoacremonium minimum (strain UCR-PA7)</name>
    <name type="common">Esca disease fungus</name>
    <name type="synonym">Togninia minima</name>
    <dbReference type="NCBI Taxonomy" id="1286976"/>
    <lineage>
        <taxon>Eukaryota</taxon>
        <taxon>Fungi</taxon>
        <taxon>Dikarya</taxon>
        <taxon>Ascomycota</taxon>
        <taxon>Pezizomycotina</taxon>
        <taxon>Sordariomycetes</taxon>
        <taxon>Sordariomycetidae</taxon>
        <taxon>Togniniales</taxon>
        <taxon>Togniniaceae</taxon>
        <taxon>Phaeoacremonium</taxon>
    </lineage>
</organism>
<feature type="transmembrane region" description="Helical" evidence="6">
    <location>
        <begin position="118"/>
        <end position="139"/>
    </location>
</feature>
<dbReference type="OrthoDB" id="10262656at2759"/>
<dbReference type="PROSITE" id="PS50850">
    <property type="entry name" value="MFS"/>
    <property type="match status" value="1"/>
</dbReference>
<dbReference type="GeneID" id="19325343"/>
<evidence type="ECO:0000256" key="1">
    <source>
        <dbReference type="ARBA" id="ARBA00004141"/>
    </source>
</evidence>
<evidence type="ECO:0000256" key="5">
    <source>
        <dbReference type="ARBA" id="ARBA00023136"/>
    </source>
</evidence>
<dbReference type="Pfam" id="PF07690">
    <property type="entry name" value="MFS_1"/>
    <property type="match status" value="1"/>
</dbReference>
<evidence type="ECO:0000313" key="9">
    <source>
        <dbReference type="Proteomes" id="UP000014074"/>
    </source>
</evidence>
<evidence type="ECO:0000256" key="4">
    <source>
        <dbReference type="ARBA" id="ARBA00022989"/>
    </source>
</evidence>
<keyword evidence="4 6" id="KW-1133">Transmembrane helix</keyword>
<gene>
    <name evidence="8" type="ORF">UCRPA7_485</name>
</gene>
<dbReference type="GO" id="GO:0016020">
    <property type="term" value="C:membrane"/>
    <property type="evidence" value="ECO:0007669"/>
    <property type="project" value="UniProtKB-SubCell"/>
</dbReference>
<feature type="domain" description="Major facilitator superfamily (MFS) profile" evidence="7">
    <location>
        <begin position="1"/>
        <end position="309"/>
    </location>
</feature>
<feature type="transmembrane region" description="Helical" evidence="6">
    <location>
        <begin position="82"/>
        <end position="106"/>
    </location>
</feature>
<dbReference type="HOGENOM" id="CLU_001265_54_5_1"/>
<keyword evidence="3 6" id="KW-0812">Transmembrane</keyword>
<dbReference type="PANTHER" id="PTHR23504:SF15">
    <property type="entry name" value="MAJOR FACILITATOR SUPERFAMILY (MFS) PROFILE DOMAIN-CONTAINING PROTEIN"/>
    <property type="match status" value="1"/>
</dbReference>
<comment type="subcellular location">
    <subcellularLocation>
        <location evidence="1">Membrane</location>
        <topology evidence="1">Multi-pass membrane protein</topology>
    </subcellularLocation>
</comment>
<feature type="transmembrane region" description="Helical" evidence="6">
    <location>
        <begin position="23"/>
        <end position="45"/>
    </location>
</feature>
<dbReference type="SUPFAM" id="SSF103473">
    <property type="entry name" value="MFS general substrate transporter"/>
    <property type="match status" value="1"/>
</dbReference>
<evidence type="ECO:0000256" key="2">
    <source>
        <dbReference type="ARBA" id="ARBA00022448"/>
    </source>
</evidence>
<dbReference type="KEGG" id="tmn:UCRPA7_485"/>
<sequence>MSIFPYIYFMIEDFHVTQDKTKISFYAGMVTSAFTFAEFSTGLLWGRLSDKIGRKPVLLTGLAGTGISVLIFGFAPNVGVALFARALGGLLNGNIGVLQTTVAELITVKEHQPRAYTIMPLVWCLGSIIGPMIGGALARPCLLYPDFFSPGSIWERYPYLLPNLFSAVAVSCGVIIGLLFLEETHPEKKFRRDRGVELGNYLVSLFSRKSAHEKLDDMETASLLSQDDQLPSYRTRENSPQLACTVAPDVEAQPLLDAEQHATGYQATETESSHITYSRSATVIETEKEQKIFTRPVVFNIISYGILAL</sequence>
<accession>R8BWV2</accession>
<dbReference type="PANTHER" id="PTHR23504">
    <property type="entry name" value="MAJOR FACILITATOR SUPERFAMILY DOMAIN-CONTAINING PROTEIN 10"/>
    <property type="match status" value="1"/>
</dbReference>
<dbReference type="InterPro" id="IPR020846">
    <property type="entry name" value="MFS_dom"/>
</dbReference>
<name>R8BWV2_PHAM7</name>
<dbReference type="EMBL" id="KB932812">
    <property type="protein sequence ID" value="EOO03779.1"/>
    <property type="molecule type" value="Genomic_DNA"/>
</dbReference>
<evidence type="ECO:0000256" key="6">
    <source>
        <dbReference type="SAM" id="Phobius"/>
    </source>
</evidence>
<dbReference type="InterPro" id="IPR011701">
    <property type="entry name" value="MFS"/>
</dbReference>
<evidence type="ECO:0000313" key="8">
    <source>
        <dbReference type="EMBL" id="EOO03779.1"/>
    </source>
</evidence>
<keyword evidence="9" id="KW-1185">Reference proteome</keyword>
<protein>
    <submittedName>
        <fullName evidence="8">Putative major facilitator superfamily transporter protein</fullName>
    </submittedName>
</protein>
<evidence type="ECO:0000259" key="7">
    <source>
        <dbReference type="PROSITE" id="PS50850"/>
    </source>
</evidence>
<keyword evidence="2" id="KW-0813">Transport</keyword>
<dbReference type="eggNOG" id="KOG2615">
    <property type="taxonomic scope" value="Eukaryota"/>
</dbReference>
<dbReference type="RefSeq" id="XP_007911271.1">
    <property type="nucleotide sequence ID" value="XM_007913080.1"/>
</dbReference>
<dbReference type="InterPro" id="IPR036259">
    <property type="entry name" value="MFS_trans_sf"/>
</dbReference>
<evidence type="ECO:0000256" key="3">
    <source>
        <dbReference type="ARBA" id="ARBA00022692"/>
    </source>
</evidence>
<dbReference type="Gene3D" id="1.20.1250.20">
    <property type="entry name" value="MFS general substrate transporter like domains"/>
    <property type="match status" value="1"/>
</dbReference>
<dbReference type="GO" id="GO:0022857">
    <property type="term" value="F:transmembrane transporter activity"/>
    <property type="evidence" value="ECO:0007669"/>
    <property type="project" value="InterPro"/>
</dbReference>
<reference evidence="9" key="1">
    <citation type="journal article" date="2013" name="Genome Announc.">
        <title>Draft genome sequence of the ascomycete Phaeoacremonium aleophilum strain UCR-PA7, a causal agent of the esca disease complex in grapevines.</title>
        <authorList>
            <person name="Blanco-Ulate B."/>
            <person name="Rolshausen P."/>
            <person name="Cantu D."/>
        </authorList>
    </citation>
    <scope>NUCLEOTIDE SEQUENCE [LARGE SCALE GENOMIC DNA]</scope>
    <source>
        <strain evidence="9">UCR-PA7</strain>
    </source>
</reference>
<dbReference type="Proteomes" id="UP000014074">
    <property type="component" value="Unassembled WGS sequence"/>
</dbReference>
<proteinExistence type="predicted"/>